<keyword evidence="3" id="KW-1185">Reference proteome</keyword>
<dbReference type="InterPro" id="IPR043129">
    <property type="entry name" value="ATPase_NBD"/>
</dbReference>
<feature type="compositionally biased region" description="Low complexity" evidence="1">
    <location>
        <begin position="220"/>
        <end position="340"/>
    </location>
</feature>
<protein>
    <recommendedName>
        <fullName evidence="4">Translation initiation factor 2</fullName>
    </recommendedName>
</protein>
<gene>
    <name evidence="2" type="ORF">ACFOMP_10220</name>
</gene>
<feature type="compositionally biased region" description="Pro residues" evidence="1">
    <location>
        <begin position="341"/>
        <end position="351"/>
    </location>
</feature>
<evidence type="ECO:0000256" key="1">
    <source>
        <dbReference type="SAM" id="MobiDB-lite"/>
    </source>
</evidence>
<proteinExistence type="predicted"/>
<dbReference type="Gene3D" id="3.30.420.380">
    <property type="match status" value="1"/>
</dbReference>
<evidence type="ECO:0000313" key="2">
    <source>
        <dbReference type="EMBL" id="MFC3569825.1"/>
    </source>
</evidence>
<dbReference type="Proteomes" id="UP001595596">
    <property type="component" value="Unassembled WGS sequence"/>
</dbReference>
<organism evidence="2 3">
    <name type="scientific">Paracoccus simplex</name>
    <dbReference type="NCBI Taxonomy" id="2086346"/>
    <lineage>
        <taxon>Bacteria</taxon>
        <taxon>Pseudomonadati</taxon>
        <taxon>Pseudomonadota</taxon>
        <taxon>Alphaproteobacteria</taxon>
        <taxon>Rhodobacterales</taxon>
        <taxon>Paracoccaceae</taxon>
        <taxon>Paracoccus</taxon>
    </lineage>
</organism>
<name>A0ABV7RY96_9RHOB</name>
<comment type="caution">
    <text evidence="2">The sequence shown here is derived from an EMBL/GenBank/DDBJ whole genome shotgun (WGS) entry which is preliminary data.</text>
</comment>
<evidence type="ECO:0000313" key="3">
    <source>
        <dbReference type="Proteomes" id="UP001595596"/>
    </source>
</evidence>
<evidence type="ECO:0008006" key="4">
    <source>
        <dbReference type="Google" id="ProtNLM"/>
    </source>
</evidence>
<dbReference type="EMBL" id="JBHRXE010000024">
    <property type="protein sequence ID" value="MFC3569825.1"/>
    <property type="molecule type" value="Genomic_DNA"/>
</dbReference>
<dbReference type="SUPFAM" id="SSF53067">
    <property type="entry name" value="Actin-like ATPase domain"/>
    <property type="match status" value="1"/>
</dbReference>
<accession>A0ABV7RY96</accession>
<reference evidence="3" key="1">
    <citation type="journal article" date="2019" name="Int. J. Syst. Evol. Microbiol.">
        <title>The Global Catalogue of Microorganisms (GCM) 10K type strain sequencing project: providing services to taxonomists for standard genome sequencing and annotation.</title>
        <authorList>
            <consortium name="The Broad Institute Genomics Platform"/>
            <consortium name="The Broad Institute Genome Sequencing Center for Infectious Disease"/>
            <person name="Wu L."/>
            <person name="Ma J."/>
        </authorList>
    </citation>
    <scope>NUCLEOTIDE SEQUENCE [LARGE SCALE GENOMIC DNA]</scope>
    <source>
        <strain evidence="3">VKM B-3226</strain>
    </source>
</reference>
<sequence>MTLDSATEYALSFSEDAVHLQRREKARDGQAAGRQPAWRHLGSADFDSPAFREEFVRLRVMAGGTDADAALPVTLIIPDDQILYTTLTVAPGADRERAVGRALDGLTPYAIDDLAFDWDGDGDSVRVAAVARQTLREARDFAAQYGFAGQGYCAAPQGETYPGEPVFVLDPPQPRARPAVDLAQAGVTAAALLIEDEPPAAAKKPAAALDLDLGGDAAEAAEAGPEAAAPAAVASTGTAPAEAGAEPEAAEPAARLQNPAEPIEPAASAADQPETAPEAEQAAGTPAAGDAATPPETVATTAETVAEATAEPDAADSGPAMEEPAAAPEETAAAFTAAPAPDEPVPTPNPAAPVARQAPTAEPGGAALNPRARAFHERAA</sequence>
<feature type="non-terminal residue" evidence="2">
    <location>
        <position position="380"/>
    </location>
</feature>
<feature type="region of interest" description="Disordered" evidence="1">
    <location>
        <begin position="220"/>
        <end position="380"/>
    </location>
</feature>